<comment type="subcellular location">
    <subcellularLocation>
        <location evidence="1">Cell membrane</location>
        <topology evidence="1">Multi-pass membrane protein</topology>
    </subcellularLocation>
</comment>
<evidence type="ECO:0000256" key="1">
    <source>
        <dbReference type="ARBA" id="ARBA00004651"/>
    </source>
</evidence>
<feature type="transmembrane region" description="Helical" evidence="6">
    <location>
        <begin position="83"/>
        <end position="103"/>
    </location>
</feature>
<keyword evidence="2" id="KW-1003">Cell membrane</keyword>
<feature type="transmembrane region" description="Helical" evidence="6">
    <location>
        <begin position="149"/>
        <end position="167"/>
    </location>
</feature>
<feature type="transmembrane region" description="Helical" evidence="6">
    <location>
        <begin position="220"/>
        <end position="242"/>
    </location>
</feature>
<dbReference type="STRING" id="426756.SAMN04488126_10719"/>
<gene>
    <name evidence="7" type="ORF">SAMN04488126_10719</name>
</gene>
<name>A0A1G7C314_9BACL</name>
<feature type="transmembrane region" description="Helical" evidence="6">
    <location>
        <begin position="187"/>
        <end position="208"/>
    </location>
</feature>
<keyword evidence="3 6" id="KW-0812">Transmembrane</keyword>
<reference evidence="7 8" key="1">
    <citation type="submission" date="2016-10" db="EMBL/GenBank/DDBJ databases">
        <authorList>
            <person name="de Groot N.N."/>
        </authorList>
    </citation>
    <scope>NUCLEOTIDE SEQUENCE [LARGE SCALE GENOMIC DNA]</scope>
    <source>
        <strain evidence="7 8">CGMCC 1.6762</strain>
    </source>
</reference>
<accession>A0A1G7C314</accession>
<dbReference type="Pfam" id="PF09678">
    <property type="entry name" value="Caa3_CtaG"/>
    <property type="match status" value="1"/>
</dbReference>
<evidence type="ECO:0000256" key="3">
    <source>
        <dbReference type="ARBA" id="ARBA00022692"/>
    </source>
</evidence>
<evidence type="ECO:0000256" key="6">
    <source>
        <dbReference type="SAM" id="Phobius"/>
    </source>
</evidence>
<keyword evidence="4 6" id="KW-1133">Transmembrane helix</keyword>
<sequence length="309" mass="34957">MVPISIFGFRALWSPYFFLTLAVLFLLYLAITVKWRDRFEGSEPLSRKELIYFSAGMLLVYVTKGSPVDLLGHILFSMHMVQMAVLLLIAAPFLIKGIPVWIWRKVFSVPVLKLVLRVLTKPLIAIIVFSGMFSVYHLPMILDTIKLSIPLHAIFTITLFLSALFMWWPILNKEDFAPKMNQGLHKIAYLIASAILITPACALIIFVDTPVYETYQSGEAWLQSMALCVPAGTLGVLAGAGLSGPEVFTSMPILYDQQLGGVIMKILQEIIYGVVLGQIFLTWFRHERDNADELTQKQLLERKRLAMYK</sequence>
<organism evidence="7 8">
    <name type="scientific">Bhargavaea beijingensis</name>
    <dbReference type="NCBI Taxonomy" id="426756"/>
    <lineage>
        <taxon>Bacteria</taxon>
        <taxon>Bacillati</taxon>
        <taxon>Bacillota</taxon>
        <taxon>Bacilli</taxon>
        <taxon>Bacillales</taxon>
        <taxon>Caryophanaceae</taxon>
        <taxon>Bhargavaea</taxon>
    </lineage>
</organism>
<feature type="transmembrane region" description="Helical" evidence="6">
    <location>
        <begin position="123"/>
        <end position="142"/>
    </location>
</feature>
<dbReference type="AlphaFoldDB" id="A0A1G7C314"/>
<dbReference type="InterPro" id="IPR019108">
    <property type="entry name" value="Caa3_assmbl_CtaG-rel"/>
</dbReference>
<protein>
    <submittedName>
        <fullName evidence="7">Putative membrane protein</fullName>
    </submittedName>
</protein>
<dbReference type="NCBIfam" id="TIGR02737">
    <property type="entry name" value="caa3_CtaG"/>
    <property type="match status" value="1"/>
</dbReference>
<dbReference type="Proteomes" id="UP000198823">
    <property type="component" value="Unassembled WGS sequence"/>
</dbReference>
<evidence type="ECO:0000256" key="2">
    <source>
        <dbReference type="ARBA" id="ARBA00022475"/>
    </source>
</evidence>
<dbReference type="InterPro" id="IPR014108">
    <property type="entry name" value="Caa3-assmbl_CtaG"/>
</dbReference>
<feature type="transmembrane region" description="Helical" evidence="6">
    <location>
        <begin position="51"/>
        <end position="71"/>
    </location>
</feature>
<feature type="transmembrane region" description="Helical" evidence="6">
    <location>
        <begin position="12"/>
        <end position="31"/>
    </location>
</feature>
<evidence type="ECO:0000313" key="7">
    <source>
        <dbReference type="EMBL" id="SDE33689.1"/>
    </source>
</evidence>
<feature type="transmembrane region" description="Helical" evidence="6">
    <location>
        <begin position="262"/>
        <end position="284"/>
    </location>
</feature>
<evidence type="ECO:0000256" key="5">
    <source>
        <dbReference type="ARBA" id="ARBA00023136"/>
    </source>
</evidence>
<dbReference type="EMBL" id="FNAR01000007">
    <property type="protein sequence ID" value="SDE33689.1"/>
    <property type="molecule type" value="Genomic_DNA"/>
</dbReference>
<dbReference type="GO" id="GO:0005886">
    <property type="term" value="C:plasma membrane"/>
    <property type="evidence" value="ECO:0007669"/>
    <property type="project" value="UniProtKB-SubCell"/>
</dbReference>
<evidence type="ECO:0000256" key="4">
    <source>
        <dbReference type="ARBA" id="ARBA00022989"/>
    </source>
</evidence>
<evidence type="ECO:0000313" key="8">
    <source>
        <dbReference type="Proteomes" id="UP000198823"/>
    </source>
</evidence>
<keyword evidence="5 6" id="KW-0472">Membrane</keyword>
<proteinExistence type="predicted"/>